<feature type="transmembrane region" description="Helical" evidence="1">
    <location>
        <begin position="195"/>
        <end position="224"/>
    </location>
</feature>
<feature type="transmembrane region" description="Helical" evidence="1">
    <location>
        <begin position="333"/>
        <end position="355"/>
    </location>
</feature>
<evidence type="ECO:0000256" key="1">
    <source>
        <dbReference type="SAM" id="Phobius"/>
    </source>
</evidence>
<keyword evidence="1" id="KW-0472">Membrane</keyword>
<dbReference type="AlphaFoldDB" id="A0A6M5Z5T5"/>
<proteinExistence type="predicted"/>
<feature type="transmembrane region" description="Helical" evidence="1">
    <location>
        <begin position="361"/>
        <end position="386"/>
    </location>
</feature>
<name>A0A6M5Z5T5_9BACT</name>
<protein>
    <recommendedName>
        <fullName evidence="4">Glycosyltransferase RgtA/B/C/D-like domain-containing protein</fullName>
    </recommendedName>
</protein>
<organism evidence="2 3">
    <name type="scientific">Frigoriglobus tundricola</name>
    <dbReference type="NCBI Taxonomy" id="2774151"/>
    <lineage>
        <taxon>Bacteria</taxon>
        <taxon>Pseudomonadati</taxon>
        <taxon>Planctomycetota</taxon>
        <taxon>Planctomycetia</taxon>
        <taxon>Gemmatales</taxon>
        <taxon>Gemmataceae</taxon>
        <taxon>Frigoriglobus</taxon>
    </lineage>
</organism>
<feature type="transmembrane region" description="Helical" evidence="1">
    <location>
        <begin position="164"/>
        <end position="183"/>
    </location>
</feature>
<dbReference type="EMBL" id="CP053452">
    <property type="protein sequence ID" value="QJX00932.1"/>
    <property type="molecule type" value="Genomic_DNA"/>
</dbReference>
<feature type="transmembrane region" description="Helical" evidence="1">
    <location>
        <begin position="230"/>
        <end position="249"/>
    </location>
</feature>
<feature type="transmembrane region" description="Helical" evidence="1">
    <location>
        <begin position="398"/>
        <end position="418"/>
    </location>
</feature>
<evidence type="ECO:0000313" key="2">
    <source>
        <dbReference type="EMBL" id="QJX00932.1"/>
    </source>
</evidence>
<evidence type="ECO:0000313" key="3">
    <source>
        <dbReference type="Proteomes" id="UP000503447"/>
    </source>
</evidence>
<dbReference type="KEGG" id="ftj:FTUN_8570"/>
<feature type="transmembrane region" description="Helical" evidence="1">
    <location>
        <begin position="424"/>
        <end position="444"/>
    </location>
</feature>
<feature type="transmembrane region" description="Helical" evidence="1">
    <location>
        <begin position="98"/>
        <end position="117"/>
    </location>
</feature>
<gene>
    <name evidence="2" type="ORF">FTUN_8570</name>
</gene>
<dbReference type="Proteomes" id="UP000503447">
    <property type="component" value="Chromosome"/>
</dbReference>
<reference evidence="3" key="1">
    <citation type="submission" date="2020-05" db="EMBL/GenBank/DDBJ databases">
        <title>Frigoriglobus tundricola gen. nov., sp. nov., a psychrotolerant cellulolytic planctomycete of the family Gemmataceae with two divergent copies of 16S rRNA gene.</title>
        <authorList>
            <person name="Kulichevskaya I.S."/>
            <person name="Ivanova A.A."/>
            <person name="Naumoff D.G."/>
            <person name="Beletsky A.V."/>
            <person name="Rijpstra W.I.C."/>
            <person name="Sinninghe Damste J.S."/>
            <person name="Mardanov A.V."/>
            <person name="Ravin N.V."/>
            <person name="Dedysh S.N."/>
        </authorList>
    </citation>
    <scope>NUCLEOTIDE SEQUENCE [LARGE SCALE GENOMIC DNA]</scope>
    <source>
        <strain evidence="3">PL17</strain>
    </source>
</reference>
<sequence>MAGESARTRWAADALFAVALVVLIAAAYSPALKHAPRADQWAYLADTAQCHGFWPLLAESYSYNRTRVIGAGDTDLFRPLLFVLIASEKYLFGGDFRIVQGIGIGLHCCVCFLLLALLRRIGATGTPSTESDPRPDLLPYGVVAFFGLNPYVQELVIWHHLHGYLLFLVLLLGSVVCLLRHVATDGEPARRRWLCGAWVLALGSAFAYELGQVYAVLAGLLLAATAYPRAGRAAAARVLAAFVAILLIYQSANAIDRRVHEGRYDPDDGNRQAIREHALAPRTAMNAVHFGVYTAVQPFFPAAFRWTYSFDRFLVAEGVWYGAGMRTLGPVQVVSYGVFATAAGLAVVGLFRLVWSGGRVPVLTLLLATGLYGAYAAGNVLGRLNVRTSPPQLVVNSYYAYTGLLFVLMCLAAAWRGVSREWQWAAGARAGLLAGLTALSLAGAEHVREAGSGMALKVRDHAVPLRAVQEFVTQHRGEADFSFAIDYDASDPIPHQWNYPITELVFSRWSDWSAPKYRVVVRGEKVLTAPTRSSRANR</sequence>
<accession>A0A6M5Z5T5</accession>
<keyword evidence="1" id="KW-1133">Transmembrane helix</keyword>
<keyword evidence="3" id="KW-1185">Reference proteome</keyword>
<keyword evidence="1" id="KW-0812">Transmembrane</keyword>
<dbReference type="RefSeq" id="WP_171475579.1">
    <property type="nucleotide sequence ID" value="NZ_CP053452.2"/>
</dbReference>
<feature type="transmembrane region" description="Helical" evidence="1">
    <location>
        <begin position="12"/>
        <end position="31"/>
    </location>
</feature>
<evidence type="ECO:0008006" key="4">
    <source>
        <dbReference type="Google" id="ProtNLM"/>
    </source>
</evidence>